<dbReference type="Proteomes" id="UP001145114">
    <property type="component" value="Unassembled WGS sequence"/>
</dbReference>
<dbReference type="EMBL" id="JAMZIH010010270">
    <property type="protein sequence ID" value="KAJ1668987.1"/>
    <property type="molecule type" value="Genomic_DNA"/>
</dbReference>
<name>A0ACC1H8I9_9FUNG</name>
<evidence type="ECO:0000313" key="2">
    <source>
        <dbReference type="Proteomes" id="UP001145114"/>
    </source>
</evidence>
<organism evidence="1 2">
    <name type="scientific">Spiromyces aspiralis</name>
    <dbReference type="NCBI Taxonomy" id="68401"/>
    <lineage>
        <taxon>Eukaryota</taxon>
        <taxon>Fungi</taxon>
        <taxon>Fungi incertae sedis</taxon>
        <taxon>Zoopagomycota</taxon>
        <taxon>Kickxellomycotina</taxon>
        <taxon>Kickxellomycetes</taxon>
        <taxon>Kickxellales</taxon>
        <taxon>Kickxellaceae</taxon>
        <taxon>Spiromyces</taxon>
    </lineage>
</organism>
<keyword evidence="2" id="KW-1185">Reference proteome</keyword>
<sequence length="117" mass="12853">MANIDRRRIILDSEDESDEVRVDTDRSDERKYDSSDIELVGTAAATDASSLHIIDVGEDHKTKEAIAGIEAMFDDLSISKNTGTIKESVRGDQSDETGSDESEEEEEVLESGLVAFK</sequence>
<reference evidence="1" key="1">
    <citation type="submission" date="2022-06" db="EMBL/GenBank/DDBJ databases">
        <title>Phylogenomic reconstructions and comparative analyses of Kickxellomycotina fungi.</title>
        <authorList>
            <person name="Reynolds N.K."/>
            <person name="Stajich J.E."/>
            <person name="Barry K."/>
            <person name="Grigoriev I.V."/>
            <person name="Crous P."/>
            <person name="Smith M.E."/>
        </authorList>
    </citation>
    <scope>NUCLEOTIDE SEQUENCE</scope>
    <source>
        <strain evidence="1">RSA 2271</strain>
    </source>
</reference>
<comment type="caution">
    <text evidence="1">The sequence shown here is derived from an EMBL/GenBank/DDBJ whole genome shotgun (WGS) entry which is preliminary data.</text>
</comment>
<feature type="non-terminal residue" evidence="1">
    <location>
        <position position="117"/>
    </location>
</feature>
<proteinExistence type="predicted"/>
<gene>
    <name evidence="1" type="ORF">EV182_008963</name>
</gene>
<protein>
    <submittedName>
        <fullName evidence="1">Uncharacterized protein</fullName>
    </submittedName>
</protein>
<accession>A0ACC1H8I9</accession>
<evidence type="ECO:0000313" key="1">
    <source>
        <dbReference type="EMBL" id="KAJ1668987.1"/>
    </source>
</evidence>